<dbReference type="PROSITE" id="PS50950">
    <property type="entry name" value="ZF_THAP"/>
    <property type="match status" value="1"/>
</dbReference>
<evidence type="ECO:0000256" key="2">
    <source>
        <dbReference type="ARBA" id="ARBA00022771"/>
    </source>
</evidence>
<evidence type="ECO:0000313" key="7">
    <source>
        <dbReference type="EMBL" id="KAK3909626.1"/>
    </source>
</evidence>
<reference evidence="7" key="1">
    <citation type="submission" date="2021-07" db="EMBL/GenBank/DDBJ databases">
        <authorList>
            <person name="Catto M.A."/>
            <person name="Jacobson A."/>
            <person name="Kennedy G."/>
            <person name="Labadie P."/>
            <person name="Hunt B.G."/>
            <person name="Srinivasan R."/>
        </authorList>
    </citation>
    <scope>NUCLEOTIDE SEQUENCE</scope>
    <source>
        <strain evidence="7">PL_HMW_Pooled</strain>
        <tissue evidence="7">Head</tissue>
    </source>
</reference>
<dbReference type="GO" id="GO:0008270">
    <property type="term" value="F:zinc ion binding"/>
    <property type="evidence" value="ECO:0007669"/>
    <property type="project" value="UniProtKB-KW"/>
</dbReference>
<reference evidence="7" key="2">
    <citation type="journal article" date="2023" name="BMC Genomics">
        <title>Pest status, molecular evolution, and epigenetic factors derived from the genome assembly of Frankliniella fusca, a thysanopteran phytovirus vector.</title>
        <authorList>
            <person name="Catto M.A."/>
            <person name="Labadie P.E."/>
            <person name="Jacobson A.L."/>
            <person name="Kennedy G.G."/>
            <person name="Srinivasan R."/>
            <person name="Hunt B.G."/>
        </authorList>
    </citation>
    <scope>NUCLEOTIDE SEQUENCE</scope>
    <source>
        <strain evidence="7">PL_HMW_Pooled</strain>
    </source>
</reference>
<dbReference type="PANTHER" id="PTHR46600:SF11">
    <property type="entry name" value="THAP DOMAIN-CONTAINING PROTEIN 10"/>
    <property type="match status" value="1"/>
</dbReference>
<evidence type="ECO:0000256" key="1">
    <source>
        <dbReference type="ARBA" id="ARBA00022723"/>
    </source>
</evidence>
<dbReference type="SMART" id="SM00980">
    <property type="entry name" value="THAP"/>
    <property type="match status" value="1"/>
</dbReference>
<evidence type="ECO:0000256" key="3">
    <source>
        <dbReference type="ARBA" id="ARBA00022833"/>
    </source>
</evidence>
<gene>
    <name evidence="7" type="ORF">KUF71_003982</name>
</gene>
<organism evidence="7 8">
    <name type="scientific">Frankliniella fusca</name>
    <dbReference type="NCBI Taxonomy" id="407009"/>
    <lineage>
        <taxon>Eukaryota</taxon>
        <taxon>Metazoa</taxon>
        <taxon>Ecdysozoa</taxon>
        <taxon>Arthropoda</taxon>
        <taxon>Hexapoda</taxon>
        <taxon>Insecta</taxon>
        <taxon>Pterygota</taxon>
        <taxon>Neoptera</taxon>
        <taxon>Paraneoptera</taxon>
        <taxon>Thysanoptera</taxon>
        <taxon>Terebrantia</taxon>
        <taxon>Thripoidea</taxon>
        <taxon>Thripidae</taxon>
        <taxon>Frankliniella</taxon>
    </lineage>
</organism>
<feature type="domain" description="THAP-type" evidence="6">
    <location>
        <begin position="74"/>
        <end position="164"/>
    </location>
</feature>
<dbReference type="GO" id="GO:0043565">
    <property type="term" value="F:sequence-specific DNA binding"/>
    <property type="evidence" value="ECO:0007669"/>
    <property type="project" value="InterPro"/>
</dbReference>
<name>A0AAE1GUJ6_9NEOP</name>
<evidence type="ECO:0000256" key="5">
    <source>
        <dbReference type="PROSITE-ProRule" id="PRU00309"/>
    </source>
</evidence>
<keyword evidence="3" id="KW-0862">Zinc</keyword>
<dbReference type="Proteomes" id="UP001219518">
    <property type="component" value="Unassembled WGS sequence"/>
</dbReference>
<evidence type="ECO:0000259" key="6">
    <source>
        <dbReference type="PROSITE" id="PS50950"/>
    </source>
</evidence>
<dbReference type="SMART" id="SM00692">
    <property type="entry name" value="DM3"/>
    <property type="match status" value="1"/>
</dbReference>
<keyword evidence="2 5" id="KW-0863">Zinc-finger</keyword>
<protein>
    <submittedName>
        <fullName evidence="7">THAP domain-containing protein 5</fullName>
    </submittedName>
</protein>
<dbReference type="Pfam" id="PF05485">
    <property type="entry name" value="THAP"/>
    <property type="match status" value="1"/>
</dbReference>
<keyword evidence="8" id="KW-1185">Reference proteome</keyword>
<keyword evidence="4 5" id="KW-0238">DNA-binding</keyword>
<dbReference type="SUPFAM" id="SSF57716">
    <property type="entry name" value="Glucocorticoid receptor-like (DNA-binding domain)"/>
    <property type="match status" value="1"/>
</dbReference>
<evidence type="ECO:0000313" key="8">
    <source>
        <dbReference type="Proteomes" id="UP001219518"/>
    </source>
</evidence>
<dbReference type="InterPro" id="IPR006612">
    <property type="entry name" value="THAP_Znf"/>
</dbReference>
<sequence length="228" mass="26474">MQQFNNSVTIISTEEIFCGSPTSEETMQIDGTSYSDNSSFCFQDVNTNKFIHSLNPPDTGKANILPVKKREKKRDNRKCSAKECQSARVSLFSFPPIMKNELVIEENLIRCKQWVQNTGNNKLLEIPSHDLYKKHWLCSDHFEEEQFHSKMKKRLKPDAIPTLFTSLPLTTEKMLLFPVRGIRNLHTETYQDNDHDVDVNGNNLDAYQKQFEQAMLSFEWRSCNKCKA</sequence>
<comment type="caution">
    <text evidence="7">The sequence shown here is derived from an EMBL/GenBank/DDBJ whole genome shotgun (WGS) entry which is preliminary data.</text>
</comment>
<keyword evidence="1" id="KW-0479">Metal-binding</keyword>
<dbReference type="InterPro" id="IPR026516">
    <property type="entry name" value="THAP1/10"/>
</dbReference>
<proteinExistence type="predicted"/>
<evidence type="ECO:0000256" key="4">
    <source>
        <dbReference type="ARBA" id="ARBA00023125"/>
    </source>
</evidence>
<dbReference type="AlphaFoldDB" id="A0AAE1GUJ6"/>
<dbReference type="EMBL" id="JAHWGI010000107">
    <property type="protein sequence ID" value="KAK3909626.1"/>
    <property type="molecule type" value="Genomic_DNA"/>
</dbReference>
<dbReference type="PANTHER" id="PTHR46600">
    <property type="entry name" value="THAP DOMAIN-CONTAINING"/>
    <property type="match status" value="1"/>
</dbReference>
<accession>A0AAE1GUJ6</accession>